<comment type="caution">
    <text evidence="4">The sequence shown here is derived from an EMBL/GenBank/DDBJ whole genome shotgun (WGS) entry which is preliminary data.</text>
</comment>
<feature type="region of interest" description="Disordered" evidence="1">
    <location>
        <begin position="584"/>
        <end position="609"/>
    </location>
</feature>
<sequence length="1197" mass="132928">MSRRSESNWVRTFEVTSPTRHKKGFTVYKVISKVFPRTFPEGVTTLVAWKRYNDFKKLYKELQTIHKDLHLSGEFPKFPKARPFGFGRFDYEIVEERKKSAYALLEFAATHSQLFTSKVFVQFFEHGYHVKEQVVHVVGDQGDAVANRGECLVPERLWVEKETQLVSGNEDDTISVSSAGSSTAETATFTDSDSMISSSILSTVGETPSLMHPSNTVDFGSLSFQSSVPSKSLRESGDSRSEATTSEKSSNSHQRTRAHVGIGERDSSFGESYTACGTTSAGSQSNLSLVSNSKSLPSLDAISSNGCGGAGPSQSQEVVKVKRKNFKPSWSLSLRRKPNGIAGFFDFLPIFPKMAEQKKVSEEKLFSDSLTSSYICEAAGHFAVAQQNESNGELPNALESYKEGIKILLVGGQNDKDPKRRLIVRNKVEKYLSKAEQLHSSLSDGTNSSTVLFSPKKIQSILQPENSLENSKNIKEELKSSSLEELRSYKVVGVAATGILIVVNVDERSGPKCYCVKVLQKSAIPLNPIRRTLIASQVPFMVKLIKWFDSENTIILLMQYAGGGKLEDFVSTYQSKPIAIIPHDTSPCQDDNISDTAEGRASDEGSLMEGKNPTSALASAFAEQLENNSFRLNTNFEKEELCESYARLFQESDSEDCSYIGQDKSNSSLEDEILERRDRIESNLEEAAGIRYVGRQQGGCRGRSDKVCETEGNTTVNTTFTFSTRPGTLQEVEKLAVDSFHGNVDANEALENESKVTTTSSAGTTNTRLKVNGLRKQTSSDLKVSTSLFPDNNSLISWTNLDTVDTGDLIESSKVLIQTVSRTLTQCEVFPESGVNTNSKAMHTKSMPSTELNCSSQSSEHQRDYNNSSLKLPLPDSRIREELVSNQTESLSLSGEKQRAETNETENNNNKQQASGPLDLMSGRISKDELLEKISEETKFLEASNNATTPSHYCLRPSHTNHNDRSESSEDISPEQPIQRMVPECCVKVWVAEMVLALEKLHALGLTYGDLGMRNVLLGENGHILLSFTSQWAEVDHIPKRSDWIAPEARAWLENCEEKIHFSADWWSLGAILFYLLTGKGVQSCHPEGFHANTALKILDKNLMEEDISQHAKSLMTELLQINPNLRLGYYGAEEIKTHPFFDGFDWDNTWLVGCAVLNSRHELTKGTCENILLVYLGSNQRVLLMWLPDFQVNGNL</sequence>
<name>A0A8J2JTB4_9HEXA</name>
<feature type="compositionally biased region" description="Basic and acidic residues" evidence="1">
    <location>
        <begin position="232"/>
        <end position="241"/>
    </location>
</feature>
<dbReference type="SMART" id="SM00745">
    <property type="entry name" value="MIT"/>
    <property type="match status" value="1"/>
</dbReference>
<feature type="compositionally biased region" description="Polar residues" evidence="1">
    <location>
        <begin position="242"/>
        <end position="253"/>
    </location>
</feature>
<dbReference type="GO" id="GO:0035091">
    <property type="term" value="F:phosphatidylinositol binding"/>
    <property type="evidence" value="ECO:0007669"/>
    <property type="project" value="InterPro"/>
</dbReference>
<dbReference type="InterPro" id="IPR007330">
    <property type="entry name" value="MIT_dom"/>
</dbReference>
<feature type="non-terminal residue" evidence="4">
    <location>
        <position position="1"/>
    </location>
</feature>
<dbReference type="OrthoDB" id="1278353at2759"/>
<evidence type="ECO:0000256" key="1">
    <source>
        <dbReference type="SAM" id="MobiDB-lite"/>
    </source>
</evidence>
<dbReference type="PANTHER" id="PTHR15508:SF8">
    <property type="entry name" value="LD24550P"/>
    <property type="match status" value="1"/>
</dbReference>
<dbReference type="InterPro" id="IPR000719">
    <property type="entry name" value="Prot_kinase_dom"/>
</dbReference>
<protein>
    <recommendedName>
        <fullName evidence="6">Ribosomal protein S6 kinase delta-1</fullName>
    </recommendedName>
</protein>
<dbReference type="InterPro" id="IPR001683">
    <property type="entry name" value="PX_dom"/>
</dbReference>
<feature type="region of interest" description="Disordered" evidence="1">
    <location>
        <begin position="834"/>
        <end position="923"/>
    </location>
</feature>
<feature type="domain" description="Protein kinase" evidence="2">
    <location>
        <begin position="798"/>
        <end position="1142"/>
    </location>
</feature>
<dbReference type="Proteomes" id="UP000708208">
    <property type="component" value="Unassembled WGS sequence"/>
</dbReference>
<dbReference type="EMBL" id="CAJVCH010117147">
    <property type="protein sequence ID" value="CAG7725068.1"/>
    <property type="molecule type" value="Genomic_DNA"/>
</dbReference>
<dbReference type="SMART" id="SM00312">
    <property type="entry name" value="PX"/>
    <property type="match status" value="1"/>
</dbReference>
<feature type="region of interest" description="Disordered" evidence="1">
    <location>
        <begin position="228"/>
        <end position="263"/>
    </location>
</feature>
<feature type="compositionally biased region" description="Polar residues" evidence="1">
    <location>
        <begin position="834"/>
        <end position="870"/>
    </location>
</feature>
<feature type="compositionally biased region" description="Polar residues" evidence="1">
    <location>
        <begin position="884"/>
        <end position="895"/>
    </location>
</feature>
<dbReference type="Pfam" id="PF00787">
    <property type="entry name" value="PX"/>
    <property type="match status" value="1"/>
</dbReference>
<organism evidence="4 5">
    <name type="scientific">Allacma fusca</name>
    <dbReference type="NCBI Taxonomy" id="39272"/>
    <lineage>
        <taxon>Eukaryota</taxon>
        <taxon>Metazoa</taxon>
        <taxon>Ecdysozoa</taxon>
        <taxon>Arthropoda</taxon>
        <taxon>Hexapoda</taxon>
        <taxon>Collembola</taxon>
        <taxon>Symphypleona</taxon>
        <taxon>Sminthuridae</taxon>
        <taxon>Allacma</taxon>
    </lineage>
</organism>
<evidence type="ECO:0000313" key="5">
    <source>
        <dbReference type="Proteomes" id="UP000708208"/>
    </source>
</evidence>
<dbReference type="GO" id="GO:0004672">
    <property type="term" value="F:protein kinase activity"/>
    <property type="evidence" value="ECO:0007669"/>
    <property type="project" value="InterPro"/>
</dbReference>
<dbReference type="PROSITE" id="PS50195">
    <property type="entry name" value="PX"/>
    <property type="match status" value="1"/>
</dbReference>
<feature type="non-terminal residue" evidence="4">
    <location>
        <position position="1197"/>
    </location>
</feature>
<feature type="domain" description="PX" evidence="3">
    <location>
        <begin position="6"/>
        <end position="131"/>
    </location>
</feature>
<gene>
    <name evidence="4" type="ORF">AFUS01_LOCUS14051</name>
</gene>
<feature type="compositionally biased region" description="Polar residues" evidence="1">
    <location>
        <begin position="586"/>
        <end position="595"/>
    </location>
</feature>
<keyword evidence="5" id="KW-1185">Reference proteome</keyword>
<reference evidence="4" key="1">
    <citation type="submission" date="2021-06" db="EMBL/GenBank/DDBJ databases">
        <authorList>
            <person name="Hodson N. C."/>
            <person name="Mongue J. A."/>
            <person name="Jaron S. K."/>
        </authorList>
    </citation>
    <scope>NUCLEOTIDE SEQUENCE</scope>
</reference>
<evidence type="ECO:0000313" key="4">
    <source>
        <dbReference type="EMBL" id="CAG7725068.1"/>
    </source>
</evidence>
<feature type="region of interest" description="Disordered" evidence="1">
    <location>
        <begin position="941"/>
        <end position="976"/>
    </location>
</feature>
<dbReference type="CDD" id="cd06881">
    <property type="entry name" value="PX_SNX15_like"/>
    <property type="match status" value="1"/>
</dbReference>
<dbReference type="InterPro" id="IPR051866">
    <property type="entry name" value="Intracell_Sig-Traffick_Protein"/>
</dbReference>
<dbReference type="Pfam" id="PF00069">
    <property type="entry name" value="Pkinase"/>
    <property type="match status" value="1"/>
</dbReference>
<evidence type="ECO:0008006" key="6">
    <source>
        <dbReference type="Google" id="ProtNLM"/>
    </source>
</evidence>
<dbReference type="AlphaFoldDB" id="A0A8J2JTB4"/>
<evidence type="ECO:0000259" key="3">
    <source>
        <dbReference type="PROSITE" id="PS50195"/>
    </source>
</evidence>
<dbReference type="SMART" id="SM00220">
    <property type="entry name" value="S_TKc"/>
    <property type="match status" value="1"/>
</dbReference>
<evidence type="ECO:0000259" key="2">
    <source>
        <dbReference type="PROSITE" id="PS50011"/>
    </source>
</evidence>
<accession>A0A8J2JTB4</accession>
<dbReference type="Pfam" id="PF04212">
    <property type="entry name" value="MIT"/>
    <property type="match status" value="1"/>
</dbReference>
<dbReference type="PANTHER" id="PTHR15508">
    <property type="entry name" value="RIBOSOMAL PROTEIN S6 KINASE"/>
    <property type="match status" value="1"/>
</dbReference>
<dbReference type="PROSITE" id="PS50011">
    <property type="entry name" value="PROTEIN_KINASE_DOM"/>
    <property type="match status" value="1"/>
</dbReference>
<dbReference type="GO" id="GO:0005524">
    <property type="term" value="F:ATP binding"/>
    <property type="evidence" value="ECO:0007669"/>
    <property type="project" value="InterPro"/>
</dbReference>
<proteinExistence type="predicted"/>